<organism evidence="1 2">
    <name type="scientific">Heterodermia speciosa</name>
    <dbReference type="NCBI Taxonomy" id="116794"/>
    <lineage>
        <taxon>Eukaryota</taxon>
        <taxon>Fungi</taxon>
        <taxon>Dikarya</taxon>
        <taxon>Ascomycota</taxon>
        <taxon>Pezizomycotina</taxon>
        <taxon>Lecanoromycetes</taxon>
        <taxon>OSLEUM clade</taxon>
        <taxon>Lecanoromycetidae</taxon>
        <taxon>Caliciales</taxon>
        <taxon>Physciaceae</taxon>
        <taxon>Heterodermia</taxon>
    </lineage>
</organism>
<gene>
    <name evidence="1" type="ORF">HETSPECPRED_000844</name>
</gene>
<proteinExistence type="predicted"/>
<evidence type="ECO:0000313" key="2">
    <source>
        <dbReference type="Proteomes" id="UP000664521"/>
    </source>
</evidence>
<comment type="caution">
    <text evidence="1">The sequence shown here is derived from an EMBL/GenBank/DDBJ whole genome shotgun (WGS) entry which is preliminary data.</text>
</comment>
<keyword evidence="2" id="KW-1185">Reference proteome</keyword>
<protein>
    <submittedName>
        <fullName evidence="1">Uncharacterized protein</fullName>
    </submittedName>
</protein>
<dbReference type="EMBL" id="CAJPDS010000011">
    <property type="protein sequence ID" value="CAF9912137.1"/>
    <property type="molecule type" value="Genomic_DNA"/>
</dbReference>
<reference evidence="1" key="1">
    <citation type="submission" date="2021-03" db="EMBL/GenBank/DDBJ databases">
        <authorList>
            <person name="Tagirdzhanova G."/>
        </authorList>
    </citation>
    <scope>NUCLEOTIDE SEQUENCE</scope>
</reference>
<evidence type="ECO:0000313" key="1">
    <source>
        <dbReference type="EMBL" id="CAF9912137.1"/>
    </source>
</evidence>
<accession>A0A8H3EXK2</accession>
<sequence>MPLKPAQRIEWARQVLRTTYSELMMYLSMKLDKDDNPSTVEEMTKDNDLNKNLVERMENIREDDFFALLAVRGNHERFLRGWMGLEEHRRHWELPYYEVRTDIQWQEHLDDLQAIYHEIKDAKLM</sequence>
<name>A0A8H3EXK2_9LECA</name>
<dbReference type="AlphaFoldDB" id="A0A8H3EXK2"/>
<dbReference type="Proteomes" id="UP000664521">
    <property type="component" value="Unassembled WGS sequence"/>
</dbReference>